<sequence length="159" mass="17610">MRYADTEACQSGGHCRLCRDRDRGRKFRLAVIEDFEVPGGVVDFDCPHGIPWDTDVETSRFARAITRARAAAHGALSVLKTSLKVDLLPRPEVEARLDVCRRCPGGLAVMREGGDDVYTCGKLLEIHREQGRSTCGCILRAKAVDAEEDCPNGWWPRPG</sequence>
<accession>A0A150RHG8</accession>
<comment type="caution">
    <text evidence="1">The sequence shown here is derived from an EMBL/GenBank/DDBJ whole genome shotgun (WGS) entry which is preliminary data.</text>
</comment>
<dbReference type="EMBL" id="JEMB01002627">
    <property type="protein sequence ID" value="KYF79610.1"/>
    <property type="molecule type" value="Genomic_DNA"/>
</dbReference>
<reference evidence="1 2" key="1">
    <citation type="submission" date="2014-02" db="EMBL/GenBank/DDBJ databases">
        <title>The small core and large imbalanced accessory genome model reveals a collaborative survival strategy of Sorangium cellulosum strains in nature.</title>
        <authorList>
            <person name="Han K."/>
            <person name="Peng R."/>
            <person name="Blom J."/>
            <person name="Li Y.-Z."/>
        </authorList>
    </citation>
    <scope>NUCLEOTIDE SEQUENCE [LARGE SCALE GENOMIC DNA]</scope>
    <source>
        <strain evidence="1 2">So0011-07</strain>
    </source>
</reference>
<protein>
    <submittedName>
        <fullName evidence="1">Uncharacterized protein</fullName>
    </submittedName>
</protein>
<evidence type="ECO:0000313" key="2">
    <source>
        <dbReference type="Proteomes" id="UP000075635"/>
    </source>
</evidence>
<organism evidence="1 2">
    <name type="scientific">Sorangium cellulosum</name>
    <name type="common">Polyangium cellulosum</name>
    <dbReference type="NCBI Taxonomy" id="56"/>
    <lineage>
        <taxon>Bacteria</taxon>
        <taxon>Pseudomonadati</taxon>
        <taxon>Myxococcota</taxon>
        <taxon>Polyangia</taxon>
        <taxon>Polyangiales</taxon>
        <taxon>Polyangiaceae</taxon>
        <taxon>Sorangium</taxon>
    </lineage>
</organism>
<gene>
    <name evidence="1" type="ORF">BE17_01290</name>
</gene>
<dbReference type="AlphaFoldDB" id="A0A150RHG8"/>
<dbReference type="Proteomes" id="UP000075635">
    <property type="component" value="Unassembled WGS sequence"/>
</dbReference>
<proteinExistence type="predicted"/>
<evidence type="ECO:0000313" key="1">
    <source>
        <dbReference type="EMBL" id="KYF79610.1"/>
    </source>
</evidence>
<name>A0A150RHG8_SORCE</name>